<evidence type="ECO:0000256" key="2">
    <source>
        <dbReference type="ARBA" id="ARBA00022723"/>
    </source>
</evidence>
<keyword evidence="2" id="KW-0479">Metal-binding</keyword>
<proteinExistence type="predicted"/>
<evidence type="ECO:0000256" key="8">
    <source>
        <dbReference type="ARBA" id="ARBA00043023"/>
    </source>
</evidence>
<dbReference type="GO" id="GO:0008270">
    <property type="term" value="F:zinc ion binding"/>
    <property type="evidence" value="ECO:0007669"/>
    <property type="project" value="UniProtKB-KW"/>
</dbReference>
<dbReference type="InterPro" id="IPR036875">
    <property type="entry name" value="Znf_CCHC_sf"/>
</dbReference>
<evidence type="ECO:0000256" key="6">
    <source>
        <dbReference type="ARBA" id="ARBA00023242"/>
    </source>
</evidence>
<dbReference type="GeneID" id="114851202"/>
<feature type="compositionally biased region" description="Acidic residues" evidence="10">
    <location>
        <begin position="9"/>
        <end position="20"/>
    </location>
</feature>
<dbReference type="AlphaFoldDB" id="A0A6P7LXV5"/>
<feature type="compositionally biased region" description="Basic residues" evidence="10">
    <location>
        <begin position="562"/>
        <end position="572"/>
    </location>
</feature>
<protein>
    <recommendedName>
        <fullName evidence="7">Zinc finger CCHC domain-containing protein 7</fullName>
    </recommendedName>
    <alternativeName>
        <fullName evidence="8">TRAMP-like complex RNA-binding factor ZCCHC7</fullName>
    </alternativeName>
</protein>
<feature type="compositionally biased region" description="Polar residues" evidence="10">
    <location>
        <begin position="163"/>
        <end position="173"/>
    </location>
</feature>
<dbReference type="CTD" id="84186"/>
<organism evidence="12 13">
    <name type="scientific">Betta splendens</name>
    <name type="common">Siamese fighting fish</name>
    <dbReference type="NCBI Taxonomy" id="158456"/>
    <lineage>
        <taxon>Eukaryota</taxon>
        <taxon>Metazoa</taxon>
        <taxon>Chordata</taxon>
        <taxon>Craniata</taxon>
        <taxon>Vertebrata</taxon>
        <taxon>Euteleostomi</taxon>
        <taxon>Actinopterygii</taxon>
        <taxon>Neopterygii</taxon>
        <taxon>Teleostei</taxon>
        <taxon>Neoteleostei</taxon>
        <taxon>Acanthomorphata</taxon>
        <taxon>Anabantaria</taxon>
        <taxon>Anabantiformes</taxon>
        <taxon>Anabantoidei</taxon>
        <taxon>Osphronemidae</taxon>
        <taxon>Betta</taxon>
    </lineage>
</organism>
<dbReference type="GO" id="GO:0003723">
    <property type="term" value="F:RNA binding"/>
    <property type="evidence" value="ECO:0007669"/>
    <property type="project" value="TreeGrafter"/>
</dbReference>
<feature type="compositionally biased region" description="Polar residues" evidence="10">
    <location>
        <begin position="59"/>
        <end position="72"/>
    </location>
</feature>
<keyword evidence="6" id="KW-0539">Nucleus</keyword>
<dbReference type="Proteomes" id="UP000515150">
    <property type="component" value="Chromosome 1"/>
</dbReference>
<accession>A0A6P7LXV5</accession>
<feature type="compositionally biased region" description="Acidic residues" evidence="10">
    <location>
        <begin position="142"/>
        <end position="151"/>
    </location>
</feature>
<dbReference type="PROSITE" id="PS50158">
    <property type="entry name" value="ZF_CCHC"/>
    <property type="match status" value="5"/>
</dbReference>
<keyword evidence="5" id="KW-0862">Zinc</keyword>
<evidence type="ECO:0000256" key="3">
    <source>
        <dbReference type="ARBA" id="ARBA00022737"/>
    </source>
</evidence>
<reference evidence="13" key="1">
    <citation type="submission" date="2025-08" db="UniProtKB">
        <authorList>
            <consortium name="RefSeq"/>
        </authorList>
    </citation>
    <scope>IDENTIFICATION</scope>
</reference>
<dbReference type="GO" id="GO:0071035">
    <property type="term" value="P:nuclear polyadenylation-dependent rRNA catabolic process"/>
    <property type="evidence" value="ECO:0007669"/>
    <property type="project" value="TreeGrafter"/>
</dbReference>
<dbReference type="PANTHER" id="PTHR46543:SF1">
    <property type="entry name" value="ZINC FINGER CCHC DOMAIN-CONTAINING PROTEIN 7"/>
    <property type="match status" value="1"/>
</dbReference>
<keyword evidence="3" id="KW-0677">Repeat</keyword>
<feature type="compositionally biased region" description="Acidic residues" evidence="10">
    <location>
        <begin position="45"/>
        <end position="56"/>
    </location>
</feature>
<evidence type="ECO:0000256" key="7">
    <source>
        <dbReference type="ARBA" id="ARBA00041190"/>
    </source>
</evidence>
<dbReference type="OrthoDB" id="7608935at2759"/>
<dbReference type="SMART" id="SM00343">
    <property type="entry name" value="ZnF_C2HC"/>
    <property type="match status" value="5"/>
</dbReference>
<comment type="subcellular location">
    <subcellularLocation>
        <location evidence="1">Nucleus</location>
    </subcellularLocation>
</comment>
<dbReference type="SUPFAM" id="SSF57756">
    <property type="entry name" value="Retrovirus zinc finger-like domains"/>
    <property type="match status" value="2"/>
</dbReference>
<dbReference type="GO" id="GO:0071037">
    <property type="term" value="P:nuclear polyadenylation-dependent snRNA catabolic process"/>
    <property type="evidence" value="ECO:0007669"/>
    <property type="project" value="TreeGrafter"/>
</dbReference>
<feature type="region of interest" description="Disordered" evidence="10">
    <location>
        <begin position="1"/>
        <end position="215"/>
    </location>
</feature>
<dbReference type="GO" id="GO:0071031">
    <property type="term" value="P:nuclear mRNA surveillance of mRNA 3'-end processing"/>
    <property type="evidence" value="ECO:0007669"/>
    <property type="project" value="TreeGrafter"/>
</dbReference>
<evidence type="ECO:0000256" key="9">
    <source>
        <dbReference type="PROSITE-ProRule" id="PRU00047"/>
    </source>
</evidence>
<feature type="domain" description="CCHC-type" evidence="11">
    <location>
        <begin position="398"/>
        <end position="413"/>
    </location>
</feature>
<evidence type="ECO:0000256" key="4">
    <source>
        <dbReference type="ARBA" id="ARBA00022771"/>
    </source>
</evidence>
<feature type="domain" description="CCHC-type" evidence="11">
    <location>
        <begin position="291"/>
        <end position="306"/>
    </location>
</feature>
<evidence type="ECO:0000256" key="5">
    <source>
        <dbReference type="ARBA" id="ARBA00022833"/>
    </source>
</evidence>
<evidence type="ECO:0000256" key="10">
    <source>
        <dbReference type="SAM" id="MobiDB-lite"/>
    </source>
</evidence>
<feature type="compositionally biased region" description="Acidic residues" evidence="10">
    <location>
        <begin position="202"/>
        <end position="212"/>
    </location>
</feature>
<keyword evidence="4 9" id="KW-0863">Zinc-finger</keyword>
<dbReference type="KEGG" id="bspl:114851202"/>
<dbReference type="InParanoid" id="A0A6P7LXV5"/>
<keyword evidence="12" id="KW-1185">Reference proteome</keyword>
<evidence type="ECO:0000256" key="1">
    <source>
        <dbReference type="ARBA" id="ARBA00004123"/>
    </source>
</evidence>
<feature type="domain" description="CCHC-type" evidence="11">
    <location>
        <begin position="313"/>
        <end position="328"/>
    </location>
</feature>
<dbReference type="GO" id="GO:0071038">
    <property type="term" value="P:TRAMP-dependent tRNA surveillance pathway"/>
    <property type="evidence" value="ECO:0007669"/>
    <property type="project" value="TreeGrafter"/>
</dbReference>
<dbReference type="PANTHER" id="PTHR46543">
    <property type="entry name" value="ZINC FINGER CCHC DOMAIN-CONTAINING PROTEIN 7"/>
    <property type="match status" value="1"/>
</dbReference>
<feature type="compositionally biased region" description="Basic residues" evidence="10">
    <location>
        <begin position="595"/>
        <end position="612"/>
    </location>
</feature>
<dbReference type="GO" id="GO:0071036">
    <property type="term" value="P:nuclear polyadenylation-dependent snoRNA catabolic process"/>
    <property type="evidence" value="ECO:0007669"/>
    <property type="project" value="TreeGrafter"/>
</dbReference>
<dbReference type="GO" id="GO:0031499">
    <property type="term" value="C:TRAMP complex"/>
    <property type="evidence" value="ECO:0007669"/>
    <property type="project" value="TreeGrafter"/>
</dbReference>
<evidence type="ECO:0000259" key="11">
    <source>
        <dbReference type="PROSITE" id="PS50158"/>
    </source>
</evidence>
<dbReference type="InterPro" id="IPR051644">
    <property type="entry name" value="TRAMP_AT-DNA-binding"/>
</dbReference>
<name>A0A6P7LXV5_BETSP</name>
<feature type="region of interest" description="Disordered" evidence="10">
    <location>
        <begin position="447"/>
        <end position="632"/>
    </location>
</feature>
<dbReference type="GO" id="GO:0071039">
    <property type="term" value="P:nuclear polyadenylation-dependent CUT catabolic process"/>
    <property type="evidence" value="ECO:0007669"/>
    <property type="project" value="TreeGrafter"/>
</dbReference>
<dbReference type="Pfam" id="PF00098">
    <property type="entry name" value="zf-CCHC"/>
    <property type="match status" value="2"/>
</dbReference>
<dbReference type="RefSeq" id="XP_028999120.1">
    <property type="nucleotide sequence ID" value="XM_029143287.2"/>
</dbReference>
<feature type="domain" description="CCHC-type" evidence="11">
    <location>
        <begin position="354"/>
        <end position="369"/>
    </location>
</feature>
<sequence length="632" mass="70887">MYCSRQELENELYQEDEGDSEGSGANSELEFHLYSQLHYSSNPGEMDELESEEEEVEVRNSQHLQGTEVTTTEDGKLDNIGESGPLSLNVSKLHEHLKKKTADKDNTQKSGSGTDSEGQRGHSSLVEEVIVIDSSPDVISISEDDTSEDEGICVSKGQGPRQLKTSTPAQQGTLKRKRASPIPVSVPSSGSSSEDSKSQSESESESESESSDSEALQNWMILGRSQQDGDQSISLNLERGSDSSADSDDVESSWLVSVKDKEAQICNKDRGPRTSVPRVPSRYYTTKTVLCRNCNKAGHLSKNCPQPKKLSPCFLCGTLGHLSSECPNKHCNNCGQPGHLYNACSEKAYWYKQCHRCGMKGHFFDACPEIWRQYHVTTKKGLPAAAPTEDSGRSPASCYNCSRKGHFGHACTQRRMFNGVYPSTPFINHYDTVQDIRRRQNRINLKAERLKKEGYFSSATQNPPTPGPPRKKRKMDHRSNHSPHQTTTNHKPTHVFFTDSDFKDATPKMNKHNKQKQQESSGKVKPWKPKRPVPTSRDKIPPNKIIFDESADFPRGGDKRQDLRKKMKNKKNSRAERLCWSVTGEMQGSQSKQNGQKKKKGAQVQRTAKKKCGGPMYPTDENLFIIKQRRRR</sequence>
<gene>
    <name evidence="13" type="primary">zcchc7</name>
</gene>
<dbReference type="InterPro" id="IPR001878">
    <property type="entry name" value="Znf_CCHC"/>
</dbReference>
<evidence type="ECO:0000313" key="13">
    <source>
        <dbReference type="RefSeq" id="XP_028999120.1"/>
    </source>
</evidence>
<feature type="domain" description="CCHC-type" evidence="11">
    <location>
        <begin position="331"/>
        <end position="346"/>
    </location>
</feature>
<feature type="compositionally biased region" description="Low complexity" evidence="10">
    <location>
        <begin position="128"/>
        <end position="141"/>
    </location>
</feature>
<dbReference type="Gene3D" id="4.10.60.10">
    <property type="entry name" value="Zinc finger, CCHC-type"/>
    <property type="match status" value="2"/>
</dbReference>
<evidence type="ECO:0000313" key="12">
    <source>
        <dbReference type="Proteomes" id="UP000515150"/>
    </source>
</evidence>